<evidence type="ECO:0000313" key="1">
    <source>
        <dbReference type="EMBL" id="CAD0096404.1"/>
    </source>
</evidence>
<name>A0A9N8PII9_9PEZI</name>
<organism evidence="1 2">
    <name type="scientific">Aureobasidium mustum</name>
    <dbReference type="NCBI Taxonomy" id="2773714"/>
    <lineage>
        <taxon>Eukaryota</taxon>
        <taxon>Fungi</taxon>
        <taxon>Dikarya</taxon>
        <taxon>Ascomycota</taxon>
        <taxon>Pezizomycotina</taxon>
        <taxon>Dothideomycetes</taxon>
        <taxon>Dothideomycetidae</taxon>
        <taxon>Dothideales</taxon>
        <taxon>Saccotheciaceae</taxon>
        <taxon>Aureobasidium</taxon>
    </lineage>
</organism>
<evidence type="ECO:0008006" key="3">
    <source>
        <dbReference type="Google" id="ProtNLM"/>
    </source>
</evidence>
<dbReference type="Proteomes" id="UP000714618">
    <property type="component" value="Unassembled WGS sequence"/>
</dbReference>
<protein>
    <recommendedName>
        <fullName evidence="3">UBA domain-containing protein</fullName>
    </recommendedName>
</protein>
<keyword evidence="2" id="KW-1185">Reference proteome</keyword>
<comment type="caution">
    <text evidence="1">The sequence shown here is derived from an EMBL/GenBank/DDBJ whole genome shotgun (WGS) entry which is preliminary data.</text>
</comment>
<accession>A0A9N8PII9</accession>
<dbReference type="InterPro" id="IPR009060">
    <property type="entry name" value="UBA-like_sf"/>
</dbReference>
<dbReference type="Pfam" id="PF14555">
    <property type="entry name" value="UBA_4"/>
    <property type="match status" value="1"/>
</dbReference>
<reference evidence="1" key="1">
    <citation type="submission" date="2020-06" db="EMBL/GenBank/DDBJ databases">
        <authorList>
            <person name="Onetto C."/>
        </authorList>
    </citation>
    <scope>NUCLEOTIDE SEQUENCE</scope>
</reference>
<proteinExistence type="predicted"/>
<sequence>MADSNSESVQLLTGISGCTDDEARRWLKVKNNDADAALNAILDNEDLSKAEVCCSDLPPCVPKTVTSWL</sequence>
<gene>
    <name evidence="1" type="ORF">AWRI4233_LOCUS5659</name>
</gene>
<dbReference type="AlphaFoldDB" id="A0A9N8PII9"/>
<dbReference type="EMBL" id="CAIJEO010000007">
    <property type="protein sequence ID" value="CAD0096404.1"/>
    <property type="molecule type" value="Genomic_DNA"/>
</dbReference>
<evidence type="ECO:0000313" key="2">
    <source>
        <dbReference type="Proteomes" id="UP000714618"/>
    </source>
</evidence>
<dbReference type="SUPFAM" id="SSF46934">
    <property type="entry name" value="UBA-like"/>
    <property type="match status" value="1"/>
</dbReference>